<dbReference type="EMBL" id="CAKXAJ010025030">
    <property type="protein sequence ID" value="CAH2234139.1"/>
    <property type="molecule type" value="Genomic_DNA"/>
</dbReference>
<dbReference type="AlphaFoldDB" id="A0A8S4RFJ6"/>
<comment type="caution">
    <text evidence="1">The sequence shown here is derived from an EMBL/GenBank/DDBJ whole genome shotgun (WGS) entry which is preliminary data.</text>
</comment>
<gene>
    <name evidence="1" type="primary">jg23735</name>
    <name evidence="1" type="ORF">PAEG_LOCUS12012</name>
</gene>
<evidence type="ECO:0000313" key="2">
    <source>
        <dbReference type="Proteomes" id="UP000838756"/>
    </source>
</evidence>
<evidence type="ECO:0000313" key="1">
    <source>
        <dbReference type="EMBL" id="CAH2234139.1"/>
    </source>
</evidence>
<sequence>MTADDNTVAINPCLFQRVSYVATKMIKQLPIAAAFSVQLLPSTAITKPSAQRGDHRQTLILGEVEGTRARGRSPMRWTDQIKSSVGGPLHECTRLSANREKWRMIVRRVTTATNNVPP</sequence>
<dbReference type="OrthoDB" id="425681at2759"/>
<proteinExistence type="predicted"/>
<organism evidence="1 2">
    <name type="scientific">Pararge aegeria aegeria</name>
    <dbReference type="NCBI Taxonomy" id="348720"/>
    <lineage>
        <taxon>Eukaryota</taxon>
        <taxon>Metazoa</taxon>
        <taxon>Ecdysozoa</taxon>
        <taxon>Arthropoda</taxon>
        <taxon>Hexapoda</taxon>
        <taxon>Insecta</taxon>
        <taxon>Pterygota</taxon>
        <taxon>Neoptera</taxon>
        <taxon>Endopterygota</taxon>
        <taxon>Lepidoptera</taxon>
        <taxon>Glossata</taxon>
        <taxon>Ditrysia</taxon>
        <taxon>Papilionoidea</taxon>
        <taxon>Nymphalidae</taxon>
        <taxon>Satyrinae</taxon>
        <taxon>Satyrini</taxon>
        <taxon>Parargina</taxon>
        <taxon>Pararge</taxon>
    </lineage>
</organism>
<keyword evidence="2" id="KW-1185">Reference proteome</keyword>
<protein>
    <submittedName>
        <fullName evidence="1">Jg23735 protein</fullName>
    </submittedName>
</protein>
<dbReference type="Proteomes" id="UP000838756">
    <property type="component" value="Unassembled WGS sequence"/>
</dbReference>
<name>A0A8S4RFJ6_9NEOP</name>
<accession>A0A8S4RFJ6</accession>
<reference evidence="1" key="1">
    <citation type="submission" date="2022-03" db="EMBL/GenBank/DDBJ databases">
        <authorList>
            <person name="Lindestad O."/>
        </authorList>
    </citation>
    <scope>NUCLEOTIDE SEQUENCE</scope>
</reference>